<dbReference type="PANTHER" id="PTHR36842">
    <property type="entry name" value="PROTEIN TOLB HOMOLOG"/>
    <property type="match status" value="1"/>
</dbReference>
<dbReference type="Pfam" id="PF01979">
    <property type="entry name" value="Amidohydro_1"/>
    <property type="match status" value="1"/>
</dbReference>
<dbReference type="PROSITE" id="PS51318">
    <property type="entry name" value="TAT"/>
    <property type="match status" value="1"/>
</dbReference>
<dbReference type="PANTHER" id="PTHR36842:SF1">
    <property type="entry name" value="PROTEIN TOLB"/>
    <property type="match status" value="1"/>
</dbReference>
<dbReference type="EMBL" id="VJMF01000059">
    <property type="protein sequence ID" value="TRL31199.1"/>
    <property type="molecule type" value="Genomic_DNA"/>
</dbReference>
<reference evidence="3 4" key="1">
    <citation type="submission" date="2019-07" db="EMBL/GenBank/DDBJ databases">
        <title>Ln-dependent methylotrophs.</title>
        <authorList>
            <person name="Tani A."/>
        </authorList>
    </citation>
    <scope>NUCLEOTIDE SEQUENCE [LARGE SCALE GENOMIC DNA]</scope>
    <source>
        <strain evidence="3 4">SM89A</strain>
    </source>
</reference>
<dbReference type="SUPFAM" id="SSF82171">
    <property type="entry name" value="DPP6 N-terminal domain-like"/>
    <property type="match status" value="1"/>
</dbReference>
<feature type="domain" description="Amidohydrolase-related" evidence="2">
    <location>
        <begin position="657"/>
        <end position="990"/>
    </location>
</feature>
<comment type="similarity">
    <text evidence="1">Belongs to the TolB family.</text>
</comment>
<evidence type="ECO:0000313" key="4">
    <source>
        <dbReference type="Proteomes" id="UP000316781"/>
    </source>
</evidence>
<dbReference type="InterPro" id="IPR011059">
    <property type="entry name" value="Metal-dep_hydrolase_composite"/>
</dbReference>
<protein>
    <submittedName>
        <fullName evidence="3">Amidohydrolase family protein</fullName>
    </submittedName>
</protein>
<dbReference type="AlphaFoldDB" id="A0A549SNK9"/>
<dbReference type="Gene3D" id="2.30.40.10">
    <property type="entry name" value="Urease, subunit C, domain 1"/>
    <property type="match status" value="1"/>
</dbReference>
<dbReference type="InterPro" id="IPR006311">
    <property type="entry name" value="TAT_signal"/>
</dbReference>
<dbReference type="InterPro" id="IPR032466">
    <property type="entry name" value="Metal_Hydrolase"/>
</dbReference>
<comment type="caution">
    <text evidence="3">The sequence shown here is derived from an EMBL/GenBank/DDBJ whole genome shotgun (WGS) entry which is preliminary data.</text>
</comment>
<dbReference type="InterPro" id="IPR006680">
    <property type="entry name" value="Amidohydro-rel"/>
</dbReference>
<evidence type="ECO:0000313" key="3">
    <source>
        <dbReference type="EMBL" id="TRL31199.1"/>
    </source>
</evidence>
<dbReference type="InterPro" id="IPR011659">
    <property type="entry name" value="WD40"/>
</dbReference>
<evidence type="ECO:0000256" key="1">
    <source>
        <dbReference type="ARBA" id="ARBA00009820"/>
    </source>
</evidence>
<gene>
    <name evidence="3" type="ORF">FM996_14560</name>
</gene>
<sequence>MIDQLRRGVDRRTLLLGGGAALASAGAPTLGAPAAFERADLASQEIILAEGTNIAVAATPNGQRIAFDLLGVLWIVASEGGVARRLTDDFADIAQPDWSPDGETLCFQSYRTGNFHIWTIRADGSGLKQLTSGPYDHREPRFSPDGRRIAFSSDRSEGRYAIHILDLASGDIRLFSRGDTQDSEPAWSPDGRRIAYVAGGAKLIVADFDGVAETRLAIPRSTDLLRPSGLFAPSFAPDGGLLHVILADGETRLMNDSAVVVTGEDVFPFRASILPGGDLLYASNGKIRRLPLASGSARVIPFAASVTAASPSYDKRRRDFDSTAPRPVVGIGSPVLSPDGKRIAFRALNDIYVLEIGGDAAPVIRDGFHKCDPSWSPDGKWLAYSSDRAGVLDIWLRDLATGEDRQLTRRSDASFAANWSPDGASLAFLDQNGAVHTVEVATGETRMAHGPLWEPGRPSFGPDGRYIALAAFKPYSARYREGLNEILTIERATGKASYAPIAPHRSIATRGDDGPAWSPDGRHLAYVFASRLWIVPVDEQGRFAGEPRRLADEVADAPSWSGDSRTLLYLSNGKLRLVDIEGGPPRAVDLPLSWARATPAARTLVRVGRLWDGKGRDYRERVDILVDGNRVASLSPSTDAPPGDGDLRFFDASSRAAIPGLVDMHLHRQSHRFGDRFGRLLLAYGVTATRSPGGPSYHMVEDREAIEAGARLGPRLFGTGEPLDGSRIFYNFMRPVTEEGQLALELARARALFYDMIKTYVRLPHSAQAEIARIAQGWGRHVTSHYHYPALALGVDGVEHLGATSRFGYSRTISALGAGYADVTRLFGAARAARTPTLFHAWALLGEAPSIAEDERVRAFYPAWEQARLNALVKRLGEDRTARAVLFSFLERSVRQIRDTLDAGGRIVTGTDAPLDFSGLSLHLNLRAMVRFGVAPWEALSTATRFSGEFLEEPIGVIEQGALADFLLVDGDPLRRIEDAAAIDAIVANGVVHTPAALRAPFSGTNARKRMTCVAVDTAAQESDYWWHSAQFVAESRAACCCAGHFA</sequence>
<keyword evidence="3" id="KW-0378">Hydrolase</keyword>
<dbReference type="Pfam" id="PF07676">
    <property type="entry name" value="PD40"/>
    <property type="match status" value="6"/>
</dbReference>
<evidence type="ECO:0000259" key="2">
    <source>
        <dbReference type="Pfam" id="PF01979"/>
    </source>
</evidence>
<dbReference type="InterPro" id="IPR011042">
    <property type="entry name" value="6-blade_b-propeller_TolB-like"/>
</dbReference>
<dbReference type="SUPFAM" id="SSF51338">
    <property type="entry name" value="Composite domain of metallo-dependent hydrolases"/>
    <property type="match status" value="1"/>
</dbReference>
<dbReference type="RefSeq" id="WP_142863616.1">
    <property type="nucleotide sequence ID" value="NZ_VJMF01000059.1"/>
</dbReference>
<proteinExistence type="inferred from homology"/>
<dbReference type="Gene3D" id="2.120.10.30">
    <property type="entry name" value="TolB, C-terminal domain"/>
    <property type="match status" value="3"/>
</dbReference>
<dbReference type="Gene3D" id="3.20.20.140">
    <property type="entry name" value="Metal-dependent hydrolases"/>
    <property type="match status" value="1"/>
</dbReference>
<organism evidence="3 4">
    <name type="scientific">Methylosinus sporium</name>
    <dbReference type="NCBI Taxonomy" id="428"/>
    <lineage>
        <taxon>Bacteria</taxon>
        <taxon>Pseudomonadati</taxon>
        <taxon>Pseudomonadota</taxon>
        <taxon>Alphaproteobacteria</taxon>
        <taxon>Hyphomicrobiales</taxon>
        <taxon>Methylocystaceae</taxon>
        <taxon>Methylosinus</taxon>
    </lineage>
</organism>
<name>A0A549SNK9_METSR</name>
<dbReference type="GO" id="GO:0016810">
    <property type="term" value="F:hydrolase activity, acting on carbon-nitrogen (but not peptide) bonds"/>
    <property type="evidence" value="ECO:0007669"/>
    <property type="project" value="InterPro"/>
</dbReference>
<accession>A0A549SNK9</accession>
<dbReference type="SUPFAM" id="SSF51556">
    <property type="entry name" value="Metallo-dependent hydrolases"/>
    <property type="match status" value="1"/>
</dbReference>
<dbReference type="Proteomes" id="UP000316781">
    <property type="component" value="Unassembled WGS sequence"/>
</dbReference>
<dbReference type="SUPFAM" id="SSF75011">
    <property type="entry name" value="3-carboxy-cis,cis-mucoante lactonizing enzyme"/>
    <property type="match status" value="1"/>
</dbReference>